<evidence type="ECO:0000259" key="6">
    <source>
        <dbReference type="PROSITE" id="PS01124"/>
    </source>
</evidence>
<dbReference type="GO" id="GO:0043565">
    <property type="term" value="F:sequence-specific DNA binding"/>
    <property type="evidence" value="ECO:0007669"/>
    <property type="project" value="InterPro"/>
</dbReference>
<dbReference type="Pfam" id="PF12833">
    <property type="entry name" value="HTH_18"/>
    <property type="match status" value="1"/>
</dbReference>
<reference evidence="8" key="1">
    <citation type="journal article" date="2009" name="Genome Biol.">
        <title>Genomic and genetic analyses of diversity and plant interactions of Pseudomonas fluorescens.</title>
        <authorList>
            <person name="Silby M.W."/>
            <person name="Cerdeno-Tarraga A.M."/>
            <person name="Vernikos G.S."/>
            <person name="Giddens S.R."/>
            <person name="Jackson R.W."/>
            <person name="Preston G.M."/>
            <person name="Zhang X.X."/>
            <person name="Moon C.D."/>
            <person name="Gehrig S.M."/>
            <person name="Godfrey S.A."/>
            <person name="Knight C.G."/>
            <person name="Malone J.G."/>
            <person name="Robinson Z."/>
            <person name="Spiers A.J."/>
            <person name="Harris S."/>
            <person name="Challis G.L."/>
            <person name="Yaxley A.M."/>
            <person name="Harris D."/>
            <person name="Seeger K."/>
            <person name="Murphy L."/>
            <person name="Rutter S."/>
            <person name="Squares R."/>
            <person name="Quail M.A."/>
            <person name="Saunders E."/>
            <person name="Mavromatis K."/>
            <person name="Brettin T.S."/>
            <person name="Bentley S.D."/>
            <person name="Hothersall J."/>
            <person name="Stephens E."/>
            <person name="Thomas C.M."/>
            <person name="Parkhill J."/>
            <person name="Levy S.B."/>
            <person name="Rainey P.B."/>
            <person name="Thomson N.R."/>
        </authorList>
    </citation>
    <scope>NUCLEOTIDE SEQUENCE [LARGE SCALE GENOMIC DNA]</scope>
    <source>
        <strain evidence="8">SBW25</strain>
    </source>
</reference>
<dbReference type="Gene3D" id="1.10.10.60">
    <property type="entry name" value="Homeodomain-like"/>
    <property type="match status" value="1"/>
</dbReference>
<dbReference type="EMBL" id="OV986001">
    <property type="protein sequence ID" value="CAI2799341.1"/>
    <property type="molecule type" value="Genomic_DNA"/>
</dbReference>
<evidence type="ECO:0000256" key="1">
    <source>
        <dbReference type="ARBA" id="ARBA00004496"/>
    </source>
</evidence>
<keyword evidence="2" id="KW-0805">Transcription regulation</keyword>
<dbReference type="KEGG" id="pfs:PFLU_5193"/>
<dbReference type="Proteomes" id="UP001152918">
    <property type="component" value="Chromosome"/>
</dbReference>
<evidence type="ECO:0000256" key="2">
    <source>
        <dbReference type="ARBA" id="ARBA00023015"/>
    </source>
</evidence>
<comment type="subcellular location">
    <subcellularLocation>
        <location evidence="1">Cytoplasm</location>
    </subcellularLocation>
</comment>
<dbReference type="Pfam" id="PF14525">
    <property type="entry name" value="AraC_binding_2"/>
    <property type="match status" value="1"/>
</dbReference>
<keyword evidence="4" id="KW-0804">Transcription</keyword>
<protein>
    <submittedName>
        <fullName evidence="7 8">AraC-type regulatory protein</fullName>
    </submittedName>
</protein>
<dbReference type="SMART" id="SM00342">
    <property type="entry name" value="HTH_ARAC"/>
    <property type="match status" value="1"/>
</dbReference>
<dbReference type="GO" id="GO:0005737">
    <property type="term" value="C:cytoplasm"/>
    <property type="evidence" value="ECO:0007669"/>
    <property type="project" value="UniProtKB-SubCell"/>
</dbReference>
<dbReference type="PROSITE" id="PS00041">
    <property type="entry name" value="HTH_ARAC_FAMILY_1"/>
    <property type="match status" value="1"/>
</dbReference>
<name>C3K201_PSEFS</name>
<dbReference type="InterPro" id="IPR018060">
    <property type="entry name" value="HTH_AraC"/>
</dbReference>
<comment type="function">
    <text evidence="5">Regulatory protein of the TOL plasmid xyl operons. XylS activates the xylXYZLTEGFJQKIH operon required for the degradation of toluene, m-xylene and p-xylene.</text>
</comment>
<accession>C3K201</accession>
<dbReference type="HOGENOM" id="CLU_047930_0_0_6"/>
<organism evidence="8">
    <name type="scientific">Pseudomonas fluorescens (strain SBW25)</name>
    <dbReference type="NCBI Taxonomy" id="216595"/>
    <lineage>
        <taxon>Bacteria</taxon>
        <taxon>Pseudomonadati</taxon>
        <taxon>Pseudomonadota</taxon>
        <taxon>Gammaproteobacteria</taxon>
        <taxon>Pseudomonadales</taxon>
        <taxon>Pseudomonadaceae</taxon>
        <taxon>Pseudomonas</taxon>
    </lineage>
</organism>
<keyword evidence="3" id="KW-0238">DNA-binding</keyword>
<evidence type="ECO:0000256" key="4">
    <source>
        <dbReference type="ARBA" id="ARBA00023163"/>
    </source>
</evidence>
<dbReference type="InterPro" id="IPR035418">
    <property type="entry name" value="AraC-bd_2"/>
</dbReference>
<sequence length="345" mass="39104">MTRRQSAQQPNRRGCTLMSSQTIQRFDLEGARSWMSGICGPHRLATATPERLRFHHSANVFKSRATTLGVIEYGTDVTIDIEDAEHFSSYSLSLPLVGEQELSKNGERLSSNRDQGVIISPNEHQVLAISGDCRKLQVVITRAAMSESLEGLLQRPIEAPLRFESVMDAVEGASASWWRMARYFIAELEHGSELYEQAAFTRDLESSLIKGLILAQPNNYSEELRDVLGVKLPHYLIRARQYIHDNAREAVHLEDLEAAAGVSRFKLFDAFRKYFALSPMAYLKKYRLGAVRQEILEHGSTRTISEIALGWGFTHLGRFSAEYRKLFDESPSQTLQRNDARRLRG</sequence>
<dbReference type="InterPro" id="IPR018062">
    <property type="entry name" value="HTH_AraC-typ_CS"/>
</dbReference>
<feature type="domain" description="HTH araC/xylS-type" evidence="6">
    <location>
        <begin position="237"/>
        <end position="337"/>
    </location>
</feature>
<dbReference type="InterPro" id="IPR050204">
    <property type="entry name" value="AraC_XylS_family_regulators"/>
</dbReference>
<proteinExistence type="predicted"/>
<dbReference type="PROSITE" id="PS01124">
    <property type="entry name" value="HTH_ARAC_FAMILY_2"/>
    <property type="match status" value="1"/>
</dbReference>
<evidence type="ECO:0000256" key="3">
    <source>
        <dbReference type="ARBA" id="ARBA00023125"/>
    </source>
</evidence>
<gene>
    <name evidence="8" type="ordered locus">PFLU_5193</name>
</gene>
<dbReference type="GO" id="GO:0009893">
    <property type="term" value="P:positive regulation of metabolic process"/>
    <property type="evidence" value="ECO:0007669"/>
    <property type="project" value="UniProtKB-ARBA"/>
</dbReference>
<evidence type="ECO:0000313" key="8">
    <source>
        <dbReference type="EMBL" id="CAY52259.1"/>
    </source>
</evidence>
<dbReference type="SUPFAM" id="SSF46689">
    <property type="entry name" value="Homeodomain-like"/>
    <property type="match status" value="2"/>
</dbReference>
<evidence type="ECO:0000256" key="5">
    <source>
        <dbReference type="ARBA" id="ARBA00037345"/>
    </source>
</evidence>
<dbReference type="PANTHER" id="PTHR46796">
    <property type="entry name" value="HTH-TYPE TRANSCRIPTIONAL ACTIVATOR RHAS-RELATED"/>
    <property type="match status" value="1"/>
</dbReference>
<reference evidence="7" key="2">
    <citation type="submission" date="2023-10" db="EMBL/GenBank/DDBJ databases">
        <authorList>
            <person name="Fortmann-Grote C."/>
        </authorList>
    </citation>
    <scope>NUCLEOTIDE SEQUENCE</scope>
    <source>
        <strain evidence="7">SBW25</strain>
    </source>
</reference>
<dbReference type="eggNOG" id="COG2207">
    <property type="taxonomic scope" value="Bacteria"/>
</dbReference>
<dbReference type="EMBL" id="AM181176">
    <property type="protein sequence ID" value="CAY52259.1"/>
    <property type="molecule type" value="Genomic_DNA"/>
</dbReference>
<dbReference type="InterPro" id="IPR009057">
    <property type="entry name" value="Homeodomain-like_sf"/>
</dbReference>
<evidence type="ECO:0000313" key="7">
    <source>
        <dbReference type="EMBL" id="CAI2799341.1"/>
    </source>
</evidence>
<dbReference type="AlphaFoldDB" id="C3K201"/>
<dbReference type="GO" id="GO:0003700">
    <property type="term" value="F:DNA-binding transcription factor activity"/>
    <property type="evidence" value="ECO:0007669"/>
    <property type="project" value="InterPro"/>
</dbReference>
<dbReference type="PANTHER" id="PTHR46796:SF12">
    <property type="entry name" value="HTH-TYPE DNA-BINDING TRANSCRIPTIONAL ACTIVATOR EUTR"/>
    <property type="match status" value="1"/>
</dbReference>